<dbReference type="EMBL" id="JAQQAL010000002">
    <property type="protein sequence ID" value="MDC7225182.1"/>
    <property type="molecule type" value="Genomic_DNA"/>
</dbReference>
<feature type="signal peptide" evidence="1">
    <location>
        <begin position="1"/>
        <end position="21"/>
    </location>
</feature>
<protein>
    <submittedName>
        <fullName evidence="3">DUF2147 domain-containing protein</fullName>
    </submittedName>
</protein>
<name>A0AAJ1MI76_9SPIO</name>
<gene>
    <name evidence="3" type="ORF">PQJ61_00295</name>
</gene>
<evidence type="ECO:0000256" key="1">
    <source>
        <dbReference type="SAM" id="SignalP"/>
    </source>
</evidence>
<dbReference type="AlphaFoldDB" id="A0AAJ1MI76"/>
<evidence type="ECO:0000313" key="4">
    <source>
        <dbReference type="Proteomes" id="UP001221217"/>
    </source>
</evidence>
<dbReference type="InterPro" id="IPR019223">
    <property type="entry name" value="DUF2147"/>
</dbReference>
<sequence length="177" mass="20187">MKKFLLSIIVISLMIPAGLFAAEDITGLWKTVDDETGNPKGVVAVYEYNGKIYGRVIASFDDDGKYIDDDMYRQLNTSPYLVGDPAFNALTIIWDMVDRGRKWGRGKIMDPGNAEEKKPGIYDCEMWKDGDTLVVRGKILMFGRNQTWYPMDNSEFPDGFVIPDWKSFKPEIPKLKK</sequence>
<dbReference type="Gene3D" id="2.40.128.520">
    <property type="match status" value="1"/>
</dbReference>
<feature type="chain" id="PRO_5042459207" evidence="1">
    <location>
        <begin position="22"/>
        <end position="177"/>
    </location>
</feature>
<keyword evidence="1" id="KW-0732">Signal</keyword>
<dbReference type="Pfam" id="PF09917">
    <property type="entry name" value="DUF2147"/>
    <property type="match status" value="1"/>
</dbReference>
<dbReference type="Proteomes" id="UP001221217">
    <property type="component" value="Unassembled WGS sequence"/>
</dbReference>
<comment type="caution">
    <text evidence="3">The sequence shown here is derived from an EMBL/GenBank/DDBJ whole genome shotgun (WGS) entry which is preliminary data.</text>
</comment>
<organism evidence="3 4">
    <name type="scientific">Candidatus Thalassospirochaeta sargassi</name>
    <dbReference type="NCBI Taxonomy" id="3119039"/>
    <lineage>
        <taxon>Bacteria</taxon>
        <taxon>Pseudomonadati</taxon>
        <taxon>Spirochaetota</taxon>
        <taxon>Spirochaetia</taxon>
        <taxon>Spirochaetales</taxon>
        <taxon>Spirochaetaceae</taxon>
        <taxon>Candidatus Thalassospirochaeta</taxon>
    </lineage>
</organism>
<reference evidence="3 4" key="1">
    <citation type="submission" date="2022-12" db="EMBL/GenBank/DDBJ databases">
        <title>Metagenome assembled genome from gulf of manar.</title>
        <authorList>
            <person name="Kohli P."/>
            <person name="Pk S."/>
            <person name="Venkata Ramana C."/>
            <person name="Sasikala C."/>
        </authorList>
    </citation>
    <scope>NUCLEOTIDE SEQUENCE [LARGE SCALE GENOMIC DNA]</scope>
    <source>
        <strain evidence="3">JB008</strain>
    </source>
</reference>
<proteinExistence type="predicted"/>
<dbReference type="PANTHER" id="PTHR36919">
    <property type="entry name" value="BLR1215 PROTEIN"/>
    <property type="match status" value="1"/>
</dbReference>
<evidence type="ECO:0000259" key="2">
    <source>
        <dbReference type="Pfam" id="PF09917"/>
    </source>
</evidence>
<feature type="domain" description="DUF2147" evidence="2">
    <location>
        <begin position="27"/>
        <end position="148"/>
    </location>
</feature>
<evidence type="ECO:0000313" key="3">
    <source>
        <dbReference type="EMBL" id="MDC7225182.1"/>
    </source>
</evidence>
<dbReference type="PANTHER" id="PTHR36919:SF3">
    <property type="entry name" value="BLL5882 PROTEIN"/>
    <property type="match status" value="1"/>
</dbReference>
<accession>A0AAJ1MI76</accession>